<proteinExistence type="predicted"/>
<dbReference type="EMBL" id="JSZA02000097">
    <property type="protein sequence ID" value="TGO02648.1"/>
    <property type="molecule type" value="Genomic_DNA"/>
</dbReference>
<dbReference type="Proteomes" id="UP000030428">
    <property type="component" value="Unassembled WGS sequence"/>
</dbReference>
<name>A0A4E0QPH4_9GAMM</name>
<dbReference type="InterPro" id="IPR029044">
    <property type="entry name" value="Nucleotide-diphossugar_trans"/>
</dbReference>
<gene>
    <name evidence="1" type="ORF">PN36_21580</name>
</gene>
<dbReference type="AlphaFoldDB" id="A0A4E0QPH4"/>
<reference evidence="1 2" key="1">
    <citation type="journal article" date="2016" name="Front. Microbiol.">
        <title>Single-Cell (Meta-)Genomics of a Dimorphic Candidatus Thiomargarita nelsonii Reveals Genomic Plasticity.</title>
        <authorList>
            <person name="Flood B.E."/>
            <person name="Fliss P."/>
            <person name="Jones D.S."/>
            <person name="Dick G.J."/>
            <person name="Jain S."/>
            <person name="Kaster A.K."/>
            <person name="Winkel M."/>
            <person name="Mussmann M."/>
            <person name="Bailey J."/>
        </authorList>
    </citation>
    <scope>NUCLEOTIDE SEQUENCE [LARGE SCALE GENOMIC DNA]</scope>
    <source>
        <strain evidence="1">Hydrate Ridge</strain>
    </source>
</reference>
<keyword evidence="2" id="KW-1185">Reference proteome</keyword>
<dbReference type="Gene3D" id="3.90.550.10">
    <property type="entry name" value="Spore Coat Polysaccharide Biosynthesis Protein SpsA, Chain A"/>
    <property type="match status" value="1"/>
</dbReference>
<sequence length="177" mass="20654">MCHIKTPDDLNRLLRRNEPIGLLAPGVLIHRQTIVDIGGYRGQFRVAPDLDLWTRVAEQGHLILIQDAVLMKYRLHSASNVSANDTLHLIEREWIKAGMCARKERKSEPSWEMFLQQWNSAPLLTRLNRKRKMMAKHLYRRAGQALLGRRWFRGGYDLCLATLLEPKYVLSRLQMQL</sequence>
<evidence type="ECO:0008006" key="3">
    <source>
        <dbReference type="Google" id="ProtNLM"/>
    </source>
</evidence>
<protein>
    <recommendedName>
        <fullName evidence="3">Glycosyl transferase family 2</fullName>
    </recommendedName>
</protein>
<accession>A0A4E0QPH4</accession>
<organism evidence="1 2">
    <name type="scientific">Candidatus Thiomargarita nelsonii</name>
    <dbReference type="NCBI Taxonomy" id="1003181"/>
    <lineage>
        <taxon>Bacteria</taxon>
        <taxon>Pseudomonadati</taxon>
        <taxon>Pseudomonadota</taxon>
        <taxon>Gammaproteobacteria</taxon>
        <taxon>Thiotrichales</taxon>
        <taxon>Thiotrichaceae</taxon>
        <taxon>Thiomargarita</taxon>
    </lineage>
</organism>
<dbReference type="SUPFAM" id="SSF53448">
    <property type="entry name" value="Nucleotide-diphospho-sugar transferases"/>
    <property type="match status" value="1"/>
</dbReference>
<evidence type="ECO:0000313" key="2">
    <source>
        <dbReference type="Proteomes" id="UP000030428"/>
    </source>
</evidence>
<evidence type="ECO:0000313" key="1">
    <source>
        <dbReference type="EMBL" id="TGO02648.1"/>
    </source>
</evidence>
<comment type="caution">
    <text evidence="1">The sequence shown here is derived from an EMBL/GenBank/DDBJ whole genome shotgun (WGS) entry which is preliminary data.</text>
</comment>